<organism evidence="13 14">
    <name type="scientific">Clonostachys byssicola</name>
    <dbReference type="NCBI Taxonomy" id="160290"/>
    <lineage>
        <taxon>Eukaryota</taxon>
        <taxon>Fungi</taxon>
        <taxon>Dikarya</taxon>
        <taxon>Ascomycota</taxon>
        <taxon>Pezizomycotina</taxon>
        <taxon>Sordariomycetes</taxon>
        <taxon>Hypocreomycetidae</taxon>
        <taxon>Hypocreales</taxon>
        <taxon>Bionectriaceae</taxon>
        <taxon>Clonostachys</taxon>
    </lineage>
</organism>
<dbReference type="AlphaFoldDB" id="A0A9N9U0E3"/>
<evidence type="ECO:0000256" key="7">
    <source>
        <dbReference type="ARBA" id="ARBA00022989"/>
    </source>
</evidence>
<evidence type="ECO:0000256" key="8">
    <source>
        <dbReference type="ARBA" id="ARBA00023034"/>
    </source>
</evidence>
<evidence type="ECO:0000313" key="13">
    <source>
        <dbReference type="EMBL" id="CAG9971675.1"/>
    </source>
</evidence>
<evidence type="ECO:0000256" key="4">
    <source>
        <dbReference type="ARBA" id="ARBA00013533"/>
    </source>
</evidence>
<keyword evidence="14" id="KW-1185">Reference proteome</keyword>
<feature type="region of interest" description="Disordered" evidence="10">
    <location>
        <begin position="347"/>
        <end position="382"/>
    </location>
</feature>
<evidence type="ECO:0000256" key="6">
    <source>
        <dbReference type="ARBA" id="ARBA00022692"/>
    </source>
</evidence>
<dbReference type="InterPro" id="IPR051076">
    <property type="entry name" value="Golgi_membrane_TVP38/TMEM64"/>
</dbReference>
<feature type="domain" description="VTT" evidence="12">
    <location>
        <begin position="139"/>
        <end position="254"/>
    </location>
</feature>
<reference evidence="14" key="1">
    <citation type="submission" date="2019-06" db="EMBL/GenBank/DDBJ databases">
        <authorList>
            <person name="Broberg M."/>
        </authorList>
    </citation>
    <scope>NUCLEOTIDE SEQUENCE [LARGE SCALE GENOMIC DNA]</scope>
</reference>
<dbReference type="OrthoDB" id="166803at2759"/>
<comment type="caution">
    <text evidence="13">The sequence shown here is derived from an EMBL/GenBank/DDBJ whole genome shotgun (WGS) entry which is preliminary data.</text>
</comment>
<evidence type="ECO:0000256" key="1">
    <source>
        <dbReference type="ARBA" id="ARBA00002978"/>
    </source>
</evidence>
<keyword evidence="7 11" id="KW-1133">Transmembrane helix</keyword>
<feature type="transmembrane region" description="Helical" evidence="11">
    <location>
        <begin position="154"/>
        <end position="173"/>
    </location>
</feature>
<keyword evidence="9 11" id="KW-0472">Membrane</keyword>
<dbReference type="Pfam" id="PF09335">
    <property type="entry name" value="VTT_dom"/>
    <property type="match status" value="1"/>
</dbReference>
<feature type="transmembrane region" description="Helical" evidence="11">
    <location>
        <begin position="272"/>
        <end position="293"/>
    </location>
</feature>
<dbReference type="PANTHER" id="PTHR47549:SF1">
    <property type="entry name" value="GOLGI APPARATUS MEMBRANE PROTEIN TVP38"/>
    <property type="match status" value="1"/>
</dbReference>
<dbReference type="GO" id="GO:0000139">
    <property type="term" value="C:Golgi membrane"/>
    <property type="evidence" value="ECO:0007669"/>
    <property type="project" value="UniProtKB-SubCell"/>
</dbReference>
<dbReference type="EMBL" id="CABFNO020001240">
    <property type="protein sequence ID" value="CAG9971675.1"/>
    <property type="molecule type" value="Genomic_DNA"/>
</dbReference>
<evidence type="ECO:0000256" key="2">
    <source>
        <dbReference type="ARBA" id="ARBA00004653"/>
    </source>
</evidence>
<dbReference type="InterPro" id="IPR032816">
    <property type="entry name" value="VTT_dom"/>
</dbReference>
<feature type="transmembrane region" description="Helical" evidence="11">
    <location>
        <begin position="204"/>
        <end position="226"/>
    </location>
</feature>
<dbReference type="PANTHER" id="PTHR47549">
    <property type="entry name" value="GOLGI APPARATUS MEMBRANE PROTEIN TVP38-RELATED"/>
    <property type="match status" value="1"/>
</dbReference>
<feature type="transmembrane region" description="Helical" evidence="11">
    <location>
        <begin position="119"/>
        <end position="142"/>
    </location>
</feature>
<comment type="similarity">
    <text evidence="3">Belongs to the TVP38/TMEM64 family.</text>
</comment>
<feature type="transmembrane region" description="Helical" evidence="11">
    <location>
        <begin position="76"/>
        <end position="99"/>
    </location>
</feature>
<evidence type="ECO:0000256" key="10">
    <source>
        <dbReference type="SAM" id="MobiDB-lite"/>
    </source>
</evidence>
<evidence type="ECO:0000256" key="5">
    <source>
        <dbReference type="ARBA" id="ARBA00020673"/>
    </source>
</evidence>
<evidence type="ECO:0000256" key="11">
    <source>
        <dbReference type="SAM" id="Phobius"/>
    </source>
</evidence>
<protein>
    <recommendedName>
        <fullName evidence="4">Golgi apparatus membrane protein TVP38</fullName>
    </recommendedName>
    <alternativeName>
        <fullName evidence="5">Golgi apparatus membrane protein tvp38</fullName>
    </alternativeName>
</protein>
<accession>A0A9N9U0E3</accession>
<keyword evidence="8" id="KW-0333">Golgi apparatus</keyword>
<evidence type="ECO:0000256" key="3">
    <source>
        <dbReference type="ARBA" id="ARBA00008640"/>
    </source>
</evidence>
<feature type="transmembrane region" description="Helical" evidence="11">
    <location>
        <begin position="233"/>
        <end position="252"/>
    </location>
</feature>
<gene>
    <name evidence="13" type="ORF">CBYS24578_00000608</name>
</gene>
<sequence>MPADYESTAQGLAVSPSRTSESPPPGWSRLQSSSTSHRRMRSFDLPAANKPWYSEIWRALKIFNQQIKRIYVQMTVLQRILAIIAIIAVYALLVVGWIYSHSLFDWLHGVSTSWRALPGGWLIMFALIFISSFPPMIGYSTINTMSGFVYGFPHGWPVVAAGCTLGSLCAFIASRTIFSGYIDRTVGKDAKFIALSQVLKRDGLLYLTGIRFCPLPFSLSNGFLATIPSISPIAFAISTALSTPKLLIHVFIGSRLAALAESGDKMSFSDKMVNYLGMGAGAIVGIVVGWVVYRRTMARAAEVAREEAAELGRAGPPAFLDVDGETMMDPEDAAALMSDDDMSLWDTQLDEPDIYHDEQDESKGNKAGGPGSKPAKNQDLSE</sequence>
<comment type="function">
    <text evidence="1">Golgi membrane protein involved in vesicular trafficking and spindle migration.</text>
</comment>
<evidence type="ECO:0000256" key="9">
    <source>
        <dbReference type="ARBA" id="ARBA00023136"/>
    </source>
</evidence>
<evidence type="ECO:0000259" key="12">
    <source>
        <dbReference type="Pfam" id="PF09335"/>
    </source>
</evidence>
<keyword evidence="6 11" id="KW-0812">Transmembrane</keyword>
<dbReference type="GO" id="GO:0016192">
    <property type="term" value="P:vesicle-mediated transport"/>
    <property type="evidence" value="ECO:0007669"/>
    <property type="project" value="TreeGrafter"/>
</dbReference>
<feature type="region of interest" description="Disordered" evidence="10">
    <location>
        <begin position="1"/>
        <end position="35"/>
    </location>
</feature>
<evidence type="ECO:0000313" key="14">
    <source>
        <dbReference type="Proteomes" id="UP000754883"/>
    </source>
</evidence>
<feature type="compositionally biased region" description="Basic and acidic residues" evidence="10">
    <location>
        <begin position="353"/>
        <end position="364"/>
    </location>
</feature>
<dbReference type="Proteomes" id="UP000754883">
    <property type="component" value="Unassembled WGS sequence"/>
</dbReference>
<proteinExistence type="inferred from homology"/>
<dbReference type="GO" id="GO:0000022">
    <property type="term" value="P:mitotic spindle elongation"/>
    <property type="evidence" value="ECO:0007669"/>
    <property type="project" value="TreeGrafter"/>
</dbReference>
<reference evidence="13 14" key="2">
    <citation type="submission" date="2021-10" db="EMBL/GenBank/DDBJ databases">
        <authorList>
            <person name="Piombo E."/>
        </authorList>
    </citation>
    <scope>NUCLEOTIDE SEQUENCE [LARGE SCALE GENOMIC DNA]</scope>
</reference>
<name>A0A9N9U0E3_9HYPO</name>
<comment type="subcellular location">
    <subcellularLocation>
        <location evidence="2">Golgi apparatus membrane</location>
        <topology evidence="2">Multi-pass membrane protein</topology>
    </subcellularLocation>
</comment>